<evidence type="ECO:0000313" key="1">
    <source>
        <dbReference type="EMBL" id="JAH68759.1"/>
    </source>
</evidence>
<dbReference type="EMBL" id="GBXM01039818">
    <property type="protein sequence ID" value="JAH68759.1"/>
    <property type="molecule type" value="Transcribed_RNA"/>
</dbReference>
<reference evidence="1" key="1">
    <citation type="submission" date="2014-11" db="EMBL/GenBank/DDBJ databases">
        <authorList>
            <person name="Amaro Gonzalez C."/>
        </authorList>
    </citation>
    <scope>NUCLEOTIDE SEQUENCE</scope>
</reference>
<organism evidence="1">
    <name type="scientific">Anguilla anguilla</name>
    <name type="common">European freshwater eel</name>
    <name type="synonym">Muraena anguilla</name>
    <dbReference type="NCBI Taxonomy" id="7936"/>
    <lineage>
        <taxon>Eukaryota</taxon>
        <taxon>Metazoa</taxon>
        <taxon>Chordata</taxon>
        <taxon>Craniata</taxon>
        <taxon>Vertebrata</taxon>
        <taxon>Euteleostomi</taxon>
        <taxon>Actinopterygii</taxon>
        <taxon>Neopterygii</taxon>
        <taxon>Teleostei</taxon>
        <taxon>Anguilliformes</taxon>
        <taxon>Anguillidae</taxon>
        <taxon>Anguilla</taxon>
    </lineage>
</organism>
<dbReference type="EMBL" id="GBXM01033320">
    <property type="protein sequence ID" value="JAH75257.1"/>
    <property type="molecule type" value="Transcribed_RNA"/>
</dbReference>
<protein>
    <submittedName>
        <fullName evidence="1">Uncharacterized protein</fullName>
    </submittedName>
</protein>
<sequence>MWLKCTLSVHKVFSYNLVSPCRNYSTFYI</sequence>
<proteinExistence type="predicted"/>
<accession>A0A0E9USD9</accession>
<dbReference type="AlphaFoldDB" id="A0A0E9USD9"/>
<reference evidence="1" key="2">
    <citation type="journal article" date="2015" name="Fish Shellfish Immunol.">
        <title>Early steps in the European eel (Anguilla anguilla)-Vibrio vulnificus interaction in the gills: Role of the RtxA13 toxin.</title>
        <authorList>
            <person name="Callol A."/>
            <person name="Pajuelo D."/>
            <person name="Ebbesson L."/>
            <person name="Teles M."/>
            <person name="MacKenzie S."/>
            <person name="Amaro C."/>
        </authorList>
    </citation>
    <scope>NUCLEOTIDE SEQUENCE</scope>
</reference>
<name>A0A0E9USD9_ANGAN</name>